<dbReference type="SUPFAM" id="SSF64484">
    <property type="entry name" value="beta and beta-prime subunits of DNA dependent RNA-polymerase"/>
    <property type="match status" value="1"/>
</dbReference>
<accession>A0A183ISU8</accession>
<dbReference type="EMBL" id="UZAM01009961">
    <property type="protein sequence ID" value="VDP10594.1"/>
    <property type="molecule type" value="Genomic_DNA"/>
</dbReference>
<evidence type="ECO:0000313" key="10">
    <source>
        <dbReference type="WBParaSite" id="SBAD_0000695601-mRNA-1"/>
    </source>
</evidence>
<dbReference type="Gene3D" id="4.10.860.120">
    <property type="entry name" value="RNA polymerase II, clamp domain"/>
    <property type="match status" value="1"/>
</dbReference>
<reference evidence="8 9" key="2">
    <citation type="submission" date="2018-11" db="EMBL/GenBank/DDBJ databases">
        <authorList>
            <consortium name="Pathogen Informatics"/>
        </authorList>
    </citation>
    <scope>NUCLEOTIDE SEQUENCE [LARGE SCALE GENOMIC DNA]</scope>
</reference>
<dbReference type="InterPro" id="IPR007080">
    <property type="entry name" value="RNA_pol_Rpb1_1"/>
</dbReference>
<evidence type="ECO:0000256" key="2">
    <source>
        <dbReference type="ARBA" id="ARBA00012418"/>
    </source>
</evidence>
<evidence type="ECO:0000313" key="8">
    <source>
        <dbReference type="EMBL" id="VDP10594.1"/>
    </source>
</evidence>
<dbReference type="InterPro" id="IPR044893">
    <property type="entry name" value="RNA_pol_Rpb1_clamp_domain"/>
</dbReference>
<dbReference type="EC" id="2.7.7.6" evidence="2"/>
<evidence type="ECO:0000259" key="7">
    <source>
        <dbReference type="Pfam" id="PF04997"/>
    </source>
</evidence>
<dbReference type="GO" id="GO:0006351">
    <property type="term" value="P:DNA-templated transcription"/>
    <property type="evidence" value="ECO:0007669"/>
    <property type="project" value="InterPro"/>
</dbReference>
<name>A0A183ISU8_9BILA</name>
<evidence type="ECO:0000256" key="4">
    <source>
        <dbReference type="ARBA" id="ARBA00022679"/>
    </source>
</evidence>
<dbReference type="GO" id="GO:0005736">
    <property type="term" value="C:RNA polymerase I complex"/>
    <property type="evidence" value="ECO:0007669"/>
    <property type="project" value="TreeGrafter"/>
</dbReference>
<gene>
    <name evidence="8" type="ORF">SBAD_LOCUS6695</name>
</gene>
<dbReference type="InterPro" id="IPR045867">
    <property type="entry name" value="DNA-dir_RpoC_beta_prime"/>
</dbReference>
<dbReference type="PANTHER" id="PTHR19376">
    <property type="entry name" value="DNA-DIRECTED RNA POLYMERASE"/>
    <property type="match status" value="1"/>
</dbReference>
<keyword evidence="5" id="KW-0548">Nucleotidyltransferase</keyword>
<reference evidence="10" key="1">
    <citation type="submission" date="2016-06" db="UniProtKB">
        <authorList>
            <consortium name="WormBaseParasite"/>
        </authorList>
    </citation>
    <scope>IDENTIFICATION</scope>
</reference>
<dbReference type="WBParaSite" id="SBAD_0000695601-mRNA-1">
    <property type="protein sequence ID" value="SBAD_0000695601-mRNA-1"/>
    <property type="gene ID" value="SBAD_0000695601"/>
</dbReference>
<keyword evidence="9" id="KW-1185">Reference proteome</keyword>
<evidence type="ECO:0000256" key="5">
    <source>
        <dbReference type="ARBA" id="ARBA00022695"/>
    </source>
</evidence>
<dbReference type="GO" id="GO:0003677">
    <property type="term" value="F:DNA binding"/>
    <property type="evidence" value="ECO:0007669"/>
    <property type="project" value="InterPro"/>
</dbReference>
<keyword evidence="4" id="KW-0808">Transferase</keyword>
<proteinExistence type="inferred from homology"/>
<evidence type="ECO:0000256" key="6">
    <source>
        <dbReference type="ARBA" id="ARBA00023163"/>
    </source>
</evidence>
<evidence type="ECO:0000256" key="1">
    <source>
        <dbReference type="ARBA" id="ARBA00006460"/>
    </source>
</evidence>
<organism evidence="10">
    <name type="scientific">Soboliphyme baturini</name>
    <dbReference type="NCBI Taxonomy" id="241478"/>
    <lineage>
        <taxon>Eukaryota</taxon>
        <taxon>Metazoa</taxon>
        <taxon>Ecdysozoa</taxon>
        <taxon>Nematoda</taxon>
        <taxon>Enoplea</taxon>
        <taxon>Dorylaimia</taxon>
        <taxon>Dioctophymatida</taxon>
        <taxon>Dioctophymatoidea</taxon>
        <taxon>Soboliphymatidae</taxon>
        <taxon>Soboliphyme</taxon>
    </lineage>
</organism>
<dbReference type="Pfam" id="PF04997">
    <property type="entry name" value="RNA_pol_Rpb1_1"/>
    <property type="match status" value="1"/>
</dbReference>
<protein>
    <recommendedName>
        <fullName evidence="2">DNA-directed RNA polymerase</fullName>
        <ecNumber evidence="2">2.7.7.6</ecNumber>
    </recommendedName>
</protein>
<keyword evidence="6" id="KW-0804">Transcription</keyword>
<sequence>MRIHNPCYASPSGVSFGIYSSEAIKAISVKEISNPRTFDDLQHPVMGGLYDSALGPLNSSEQCSTCTLTEIYCPGHFGHISLPLPVYNPLLFDVLFQVCVC</sequence>
<keyword evidence="3" id="KW-0240">DNA-directed RNA polymerase</keyword>
<comment type="similarity">
    <text evidence="1">Belongs to the RNA polymerase beta' chain family.</text>
</comment>
<evidence type="ECO:0000256" key="3">
    <source>
        <dbReference type="ARBA" id="ARBA00022478"/>
    </source>
</evidence>
<dbReference type="Proteomes" id="UP000270296">
    <property type="component" value="Unassembled WGS sequence"/>
</dbReference>
<evidence type="ECO:0000313" key="9">
    <source>
        <dbReference type="Proteomes" id="UP000270296"/>
    </source>
</evidence>
<dbReference type="AlphaFoldDB" id="A0A183ISU8"/>
<feature type="domain" description="RNA polymerase Rpb1" evidence="7">
    <location>
        <begin position="13"/>
        <end position="99"/>
    </location>
</feature>
<dbReference type="OrthoDB" id="5874943at2759"/>
<dbReference type="PANTHER" id="PTHR19376:SF11">
    <property type="entry name" value="DNA-DIRECTED RNA POLYMERASE I SUBUNIT RPA1"/>
    <property type="match status" value="1"/>
</dbReference>
<dbReference type="GO" id="GO:0003899">
    <property type="term" value="F:DNA-directed RNA polymerase activity"/>
    <property type="evidence" value="ECO:0007669"/>
    <property type="project" value="UniProtKB-EC"/>
</dbReference>